<reference evidence="3" key="1">
    <citation type="submission" date="2023-06" db="EMBL/GenBank/DDBJ databases">
        <title>MT1 and MT2 Draft Genomes of Novel Species.</title>
        <authorList>
            <person name="Venkateswaran K."/>
        </authorList>
    </citation>
    <scope>NUCLEOTIDE SEQUENCE</scope>
    <source>
        <strain evidence="3">IIF3SC-B10</strain>
    </source>
</reference>
<dbReference type="InterPro" id="IPR013207">
    <property type="entry name" value="LGFP"/>
</dbReference>
<evidence type="ECO:0000259" key="2">
    <source>
        <dbReference type="Pfam" id="PF13472"/>
    </source>
</evidence>
<feature type="signal peptide" evidence="1">
    <location>
        <begin position="1"/>
        <end position="23"/>
    </location>
</feature>
<evidence type="ECO:0000313" key="3">
    <source>
        <dbReference type="EMBL" id="MDN4609322.1"/>
    </source>
</evidence>
<dbReference type="InterPro" id="IPR013830">
    <property type="entry name" value="SGNH_hydro"/>
</dbReference>
<dbReference type="Proteomes" id="UP001174209">
    <property type="component" value="Unassembled WGS sequence"/>
</dbReference>
<dbReference type="Pfam" id="PF08310">
    <property type="entry name" value="LGFP"/>
    <property type="match status" value="4"/>
</dbReference>
<feature type="chain" id="PRO_5045723293" evidence="1">
    <location>
        <begin position="24"/>
        <end position="526"/>
    </location>
</feature>
<comment type="caution">
    <text evidence="3">The sequence shown here is derived from an EMBL/GenBank/DDBJ whole genome shotgun (WGS) entry which is preliminary data.</text>
</comment>
<accession>A0ABT8JWT2</accession>
<dbReference type="SUPFAM" id="SSF52266">
    <property type="entry name" value="SGNH hydrolase"/>
    <property type="match status" value="1"/>
</dbReference>
<feature type="domain" description="SGNH hydrolase-type esterase" evidence="2">
    <location>
        <begin position="348"/>
        <end position="511"/>
    </location>
</feature>
<dbReference type="Gene3D" id="3.40.50.1110">
    <property type="entry name" value="SGNH hydrolase"/>
    <property type="match status" value="1"/>
</dbReference>
<dbReference type="EMBL" id="JAROCG010000001">
    <property type="protein sequence ID" value="MDN4609322.1"/>
    <property type="molecule type" value="Genomic_DNA"/>
</dbReference>
<evidence type="ECO:0000256" key="1">
    <source>
        <dbReference type="SAM" id="SignalP"/>
    </source>
</evidence>
<dbReference type="InterPro" id="IPR036514">
    <property type="entry name" value="SGNH_hydro_sf"/>
</dbReference>
<protein>
    <submittedName>
        <fullName evidence="3">GDSL-type esterase/lipase family protein</fullName>
    </submittedName>
</protein>
<dbReference type="Pfam" id="PF13472">
    <property type="entry name" value="Lipase_GDSL_2"/>
    <property type="match status" value="1"/>
</dbReference>
<dbReference type="CDD" id="cd00229">
    <property type="entry name" value="SGNH_hydrolase"/>
    <property type="match status" value="1"/>
</dbReference>
<name>A0ABT8JWT2_9MICC</name>
<sequence>MFEIKWRRTVAATALVLSLTAGAGLALPAQAVAVPAATSVPALRVAGYNVDGVTYTKWNANRATLGNPISSKSCDAVSCSQRFQRGSIIWTQRTGAQMVLSYAIGARYSANGWTKGPLGFPLSDEFRLDVRGGAVQKFQNGSVYWSSATGAHAAMGAIKGYFAANTYERGFLGYPRSEEVAVTNGVRQDFEGGKAYWSSSSGRVFVTTGGYIQTYYENKGGAQSSLGLPTSNKTAWQGGYYQRFQGGVITWGPTTGARSIDAGHFTTLAGSFGKYGWPTRDTWKDTTGTHTQFQTGIITTGAPPVTPPPVTAPLIPAPLVTEPSADAPGTSVYPFTSVEATATSVVLYGDSQLDGDSWSEQGARALGFTDQASHLAFGGMGYSTSSPWAGGTGWTALQQGLVPFPGGTPGLVLVSLGGNDATTWKSDAQVIADSSALWAKLKLMYPQSRIVINGVMSRSDSSHVQRRHIDDVLAANAAKDGVTFISVAGLASTADAQYLDNVHLAQAGHDAVAALYIPKLAAALGQ</sequence>
<organism evidence="3 4">
    <name type="scientific">Arthrobacter burdickii</name>
    <dbReference type="NCBI Taxonomy" id="3035920"/>
    <lineage>
        <taxon>Bacteria</taxon>
        <taxon>Bacillati</taxon>
        <taxon>Actinomycetota</taxon>
        <taxon>Actinomycetes</taxon>
        <taxon>Micrococcales</taxon>
        <taxon>Micrococcaceae</taxon>
        <taxon>Arthrobacter</taxon>
    </lineage>
</organism>
<keyword evidence="1" id="KW-0732">Signal</keyword>
<proteinExistence type="predicted"/>
<evidence type="ECO:0000313" key="4">
    <source>
        <dbReference type="Proteomes" id="UP001174209"/>
    </source>
</evidence>
<gene>
    <name evidence="3" type="ORF">P5G52_00405</name>
</gene>
<dbReference type="RefSeq" id="WP_301224022.1">
    <property type="nucleotide sequence ID" value="NZ_JAROCG010000001.1"/>
</dbReference>
<keyword evidence="4" id="KW-1185">Reference proteome</keyword>